<evidence type="ECO:0000256" key="7">
    <source>
        <dbReference type="RuleBase" id="RU000304"/>
    </source>
</evidence>
<dbReference type="PANTHER" id="PTHR24058:SF28">
    <property type="entry name" value="SERINE_THREONINE-PROTEIN KINASE MINIBRAIN"/>
    <property type="match status" value="1"/>
</dbReference>
<accession>A0A6V1NYA2</accession>
<dbReference type="Gene3D" id="3.30.200.20">
    <property type="entry name" value="Phosphorylase Kinase, domain 1"/>
    <property type="match status" value="1"/>
</dbReference>
<dbReference type="PANTHER" id="PTHR24058">
    <property type="entry name" value="DUAL SPECIFICITY PROTEIN KINASE"/>
    <property type="match status" value="1"/>
</dbReference>
<evidence type="ECO:0000256" key="8">
    <source>
        <dbReference type="SAM" id="MobiDB-lite"/>
    </source>
</evidence>
<feature type="binding site" evidence="6">
    <location>
        <position position="132"/>
    </location>
    <ligand>
        <name>ATP</name>
        <dbReference type="ChEBI" id="CHEBI:30616"/>
    </ligand>
</feature>
<evidence type="ECO:0000256" key="3">
    <source>
        <dbReference type="ARBA" id="ARBA00022741"/>
    </source>
</evidence>
<feature type="region of interest" description="Disordered" evidence="8">
    <location>
        <begin position="426"/>
        <end position="450"/>
    </location>
</feature>
<comment type="similarity">
    <text evidence="7">Belongs to the protein kinase superfamily.</text>
</comment>
<organism evidence="10">
    <name type="scientific">Heterosigma akashiwo</name>
    <name type="common">Chromophytic alga</name>
    <name type="synonym">Heterosigma carterae</name>
    <dbReference type="NCBI Taxonomy" id="2829"/>
    <lineage>
        <taxon>Eukaryota</taxon>
        <taxon>Sar</taxon>
        <taxon>Stramenopiles</taxon>
        <taxon>Ochrophyta</taxon>
        <taxon>Raphidophyceae</taxon>
        <taxon>Chattonellales</taxon>
        <taxon>Chattonellaceae</taxon>
        <taxon>Heterosigma</taxon>
    </lineage>
</organism>
<proteinExistence type="inferred from homology"/>
<dbReference type="InterPro" id="IPR050494">
    <property type="entry name" value="Ser_Thr_dual-spec_kinase"/>
</dbReference>
<dbReference type="SUPFAM" id="SSF56112">
    <property type="entry name" value="Protein kinase-like (PK-like)"/>
    <property type="match status" value="1"/>
</dbReference>
<evidence type="ECO:0000259" key="9">
    <source>
        <dbReference type="PROSITE" id="PS50011"/>
    </source>
</evidence>
<dbReference type="InterPro" id="IPR000719">
    <property type="entry name" value="Prot_kinase_dom"/>
</dbReference>
<dbReference type="InterPro" id="IPR011009">
    <property type="entry name" value="Kinase-like_dom_sf"/>
</dbReference>
<evidence type="ECO:0000313" key="10">
    <source>
        <dbReference type="EMBL" id="CAE0625123.1"/>
    </source>
</evidence>
<evidence type="ECO:0000256" key="5">
    <source>
        <dbReference type="ARBA" id="ARBA00022840"/>
    </source>
</evidence>
<dbReference type="InterPro" id="IPR008271">
    <property type="entry name" value="Ser/Thr_kinase_AS"/>
</dbReference>
<dbReference type="PROSITE" id="PS00108">
    <property type="entry name" value="PROTEIN_KINASE_ST"/>
    <property type="match status" value="1"/>
</dbReference>
<dbReference type="EMBL" id="HBIU01009285">
    <property type="protein sequence ID" value="CAE0625123.1"/>
    <property type="molecule type" value="Transcribed_RNA"/>
</dbReference>
<keyword evidence="2" id="KW-0808">Transferase</keyword>
<dbReference type="PROSITE" id="PS50011">
    <property type="entry name" value="PROTEIN_KINASE_DOM"/>
    <property type="match status" value="1"/>
</dbReference>
<dbReference type="InterPro" id="IPR017441">
    <property type="entry name" value="Protein_kinase_ATP_BS"/>
</dbReference>
<dbReference type="AlphaFoldDB" id="A0A6V1NYA2"/>
<gene>
    <name evidence="10" type="ORF">HAKA00212_LOCUS3791</name>
</gene>
<protein>
    <recommendedName>
        <fullName evidence="9">Protein kinase domain-containing protein</fullName>
    </recommendedName>
</protein>
<dbReference type="PROSITE" id="PS00107">
    <property type="entry name" value="PROTEIN_KINASE_ATP"/>
    <property type="match status" value="1"/>
</dbReference>
<reference evidence="10" key="1">
    <citation type="submission" date="2021-01" db="EMBL/GenBank/DDBJ databases">
        <authorList>
            <person name="Corre E."/>
            <person name="Pelletier E."/>
            <person name="Niang G."/>
            <person name="Scheremetjew M."/>
            <person name="Finn R."/>
            <person name="Kale V."/>
            <person name="Holt S."/>
            <person name="Cochrane G."/>
            <person name="Meng A."/>
            <person name="Brown T."/>
            <person name="Cohen L."/>
        </authorList>
    </citation>
    <scope>NUCLEOTIDE SEQUENCE</scope>
    <source>
        <strain evidence="10">CCMP3107</strain>
    </source>
</reference>
<dbReference type="GO" id="GO:0004674">
    <property type="term" value="F:protein serine/threonine kinase activity"/>
    <property type="evidence" value="ECO:0007669"/>
    <property type="project" value="UniProtKB-KW"/>
</dbReference>
<evidence type="ECO:0000256" key="2">
    <source>
        <dbReference type="ARBA" id="ARBA00022679"/>
    </source>
</evidence>
<feature type="domain" description="Protein kinase" evidence="9">
    <location>
        <begin position="103"/>
        <end position="420"/>
    </location>
</feature>
<keyword evidence="5 6" id="KW-0067">ATP-binding</keyword>
<keyword evidence="4" id="KW-0418">Kinase</keyword>
<evidence type="ECO:0000256" key="4">
    <source>
        <dbReference type="ARBA" id="ARBA00022777"/>
    </source>
</evidence>
<feature type="region of interest" description="Disordered" evidence="8">
    <location>
        <begin position="57"/>
        <end position="77"/>
    </location>
</feature>
<dbReference type="SMART" id="SM00220">
    <property type="entry name" value="S_TKc"/>
    <property type="match status" value="1"/>
</dbReference>
<keyword evidence="1 7" id="KW-0723">Serine/threonine-protein kinase</keyword>
<sequence length="450" mass="50910">MSIFDTNKSRAETSAPKTQMKKTSQRSSRPSTKRPVYRMSVGLIDTYKTINKKYYAQKKTRQQPSTNGSSTSTDNWAGVYNSGYDDDEYNYIVTENEVFADRYVLKERIGKGSFGQVVRAVDQETGDEVAIKIIKSKRQFMLQAKTELDILTLLKEGNDLDQHNIVDMITSFVYRNHQCFVFEKLSYNLYELLKKSNFDGVSLNLVRKFGNEILKTLAFLARPEINVIHCDLKPENILLRHEKKSAIKVIDFGSSCRAHQRMFSYIQSRFYRSPEVLLGLTYDTAIDVWSLGCILVEMHTGEPAFSGADEVEQMYRIVKSLGMPPSEMLDASPDQHRSKFFEHDGFGWRVKDPSKLDALRQKNLEDILGVSTGGPGGRRQGQLGHDVSVYTKFHDLASRLLALDPADRCTPEEALDHPFLRMSHSILPAPSPPAASYPHPNRADAGTQTG</sequence>
<dbReference type="Gene3D" id="1.10.510.10">
    <property type="entry name" value="Transferase(Phosphotransferase) domain 1"/>
    <property type="match status" value="1"/>
</dbReference>
<feature type="region of interest" description="Disordered" evidence="8">
    <location>
        <begin position="1"/>
        <end position="35"/>
    </location>
</feature>
<evidence type="ECO:0000256" key="6">
    <source>
        <dbReference type="PROSITE-ProRule" id="PRU10141"/>
    </source>
</evidence>
<feature type="compositionally biased region" description="Polar residues" evidence="8">
    <location>
        <begin position="62"/>
        <end position="75"/>
    </location>
</feature>
<name>A0A6V1NYA2_HETAK</name>
<keyword evidence="3 6" id="KW-0547">Nucleotide-binding</keyword>
<dbReference type="GO" id="GO:0005524">
    <property type="term" value="F:ATP binding"/>
    <property type="evidence" value="ECO:0007669"/>
    <property type="project" value="UniProtKB-UniRule"/>
</dbReference>
<dbReference type="Pfam" id="PF00069">
    <property type="entry name" value="Pkinase"/>
    <property type="match status" value="1"/>
</dbReference>
<evidence type="ECO:0000256" key="1">
    <source>
        <dbReference type="ARBA" id="ARBA00022527"/>
    </source>
</evidence>